<dbReference type="GO" id="GO:0016746">
    <property type="term" value="F:acyltransferase activity"/>
    <property type="evidence" value="ECO:0007669"/>
    <property type="project" value="UniProtKB-KW"/>
</dbReference>
<gene>
    <name evidence="4" type="ORF">STAS_13680</name>
</gene>
<dbReference type="Proteomes" id="UP000325081">
    <property type="component" value="Unassembled WGS sequence"/>
</dbReference>
<dbReference type="Pfam" id="PF02458">
    <property type="entry name" value="Transferase"/>
    <property type="match status" value="1"/>
</dbReference>
<organism evidence="4 5">
    <name type="scientific">Striga asiatica</name>
    <name type="common">Asiatic witchweed</name>
    <name type="synonym">Buchnera asiatica</name>
    <dbReference type="NCBI Taxonomy" id="4170"/>
    <lineage>
        <taxon>Eukaryota</taxon>
        <taxon>Viridiplantae</taxon>
        <taxon>Streptophyta</taxon>
        <taxon>Embryophyta</taxon>
        <taxon>Tracheophyta</taxon>
        <taxon>Spermatophyta</taxon>
        <taxon>Magnoliopsida</taxon>
        <taxon>eudicotyledons</taxon>
        <taxon>Gunneridae</taxon>
        <taxon>Pentapetalae</taxon>
        <taxon>asterids</taxon>
        <taxon>lamiids</taxon>
        <taxon>Lamiales</taxon>
        <taxon>Orobanchaceae</taxon>
        <taxon>Buchnereae</taxon>
        <taxon>Striga</taxon>
    </lineage>
</organism>
<comment type="caution">
    <text evidence="4">The sequence shown here is derived from an EMBL/GenBank/DDBJ whole genome shotgun (WGS) entry which is preliminary data.</text>
</comment>
<dbReference type="OrthoDB" id="906443at2759"/>
<proteinExistence type="inferred from homology"/>
<dbReference type="PANTHER" id="PTHR31623">
    <property type="entry name" value="F21J9.9"/>
    <property type="match status" value="1"/>
</dbReference>
<keyword evidence="5" id="KW-1185">Reference proteome</keyword>
<accession>A0A5A7PXK2</accession>
<dbReference type="InterPro" id="IPR023213">
    <property type="entry name" value="CAT-like_dom_sf"/>
</dbReference>
<evidence type="ECO:0000256" key="2">
    <source>
        <dbReference type="ARBA" id="ARBA00022679"/>
    </source>
</evidence>
<evidence type="ECO:0000313" key="5">
    <source>
        <dbReference type="Proteomes" id="UP000325081"/>
    </source>
</evidence>
<dbReference type="Gene3D" id="3.30.559.10">
    <property type="entry name" value="Chloramphenicol acetyltransferase-like domain"/>
    <property type="match status" value="1"/>
</dbReference>
<evidence type="ECO:0000313" key="4">
    <source>
        <dbReference type="EMBL" id="GER37272.1"/>
    </source>
</evidence>
<sequence length="110" mass="12445">MAAMATTSRDEEFHDLITILRSKIKNELFELVALLGKGELEYCRFSSWCQFPVYEMDFGWGKPALVCTTSLPLKNVIVLVRSRCGEGIEAWVNMSKDNLGVLENKLSQLV</sequence>
<dbReference type="AlphaFoldDB" id="A0A5A7PXK2"/>
<reference evidence="5" key="1">
    <citation type="journal article" date="2019" name="Curr. Biol.">
        <title>Genome Sequence of Striga asiatica Provides Insight into the Evolution of Plant Parasitism.</title>
        <authorList>
            <person name="Yoshida S."/>
            <person name="Kim S."/>
            <person name="Wafula E.K."/>
            <person name="Tanskanen J."/>
            <person name="Kim Y.M."/>
            <person name="Honaas L."/>
            <person name="Yang Z."/>
            <person name="Spallek T."/>
            <person name="Conn C.E."/>
            <person name="Ichihashi Y."/>
            <person name="Cheong K."/>
            <person name="Cui S."/>
            <person name="Der J.P."/>
            <person name="Gundlach H."/>
            <person name="Jiao Y."/>
            <person name="Hori C."/>
            <person name="Ishida J.K."/>
            <person name="Kasahara H."/>
            <person name="Kiba T."/>
            <person name="Kim M.S."/>
            <person name="Koo N."/>
            <person name="Laohavisit A."/>
            <person name="Lee Y.H."/>
            <person name="Lumba S."/>
            <person name="McCourt P."/>
            <person name="Mortimer J.C."/>
            <person name="Mutuku J.M."/>
            <person name="Nomura T."/>
            <person name="Sasaki-Sekimoto Y."/>
            <person name="Seto Y."/>
            <person name="Wang Y."/>
            <person name="Wakatake T."/>
            <person name="Sakakibara H."/>
            <person name="Demura T."/>
            <person name="Yamaguchi S."/>
            <person name="Yoneyama K."/>
            <person name="Manabe R.I."/>
            <person name="Nelson D.C."/>
            <person name="Schulman A.H."/>
            <person name="Timko M.P."/>
            <person name="dePamphilis C.W."/>
            <person name="Choi D."/>
            <person name="Shirasu K."/>
        </authorList>
    </citation>
    <scope>NUCLEOTIDE SEQUENCE [LARGE SCALE GENOMIC DNA]</scope>
    <source>
        <strain evidence="5">cv. UVA1</strain>
    </source>
</reference>
<evidence type="ECO:0000256" key="1">
    <source>
        <dbReference type="ARBA" id="ARBA00009861"/>
    </source>
</evidence>
<comment type="similarity">
    <text evidence="1">Belongs to the plant acyltransferase family.</text>
</comment>
<dbReference type="PANTHER" id="PTHR31623:SF17">
    <property type="entry name" value="F21J9.9"/>
    <property type="match status" value="1"/>
</dbReference>
<keyword evidence="3" id="KW-0012">Acyltransferase</keyword>
<keyword evidence="2 4" id="KW-0808">Transferase</keyword>
<evidence type="ECO:0000256" key="3">
    <source>
        <dbReference type="ARBA" id="ARBA00023315"/>
    </source>
</evidence>
<name>A0A5A7PXK2_STRAF</name>
<dbReference type="EMBL" id="BKCP01005317">
    <property type="protein sequence ID" value="GER37272.1"/>
    <property type="molecule type" value="Genomic_DNA"/>
</dbReference>
<protein>
    <submittedName>
        <fullName evidence="4">HXXXD-type acyl-transferase family protein</fullName>
    </submittedName>
</protein>